<dbReference type="InterPro" id="IPR011009">
    <property type="entry name" value="Kinase-like_dom_sf"/>
</dbReference>
<dbReference type="PANTHER" id="PTHR44167">
    <property type="entry name" value="OVARIAN-SPECIFIC SERINE/THREONINE-PROTEIN KINASE LOK-RELATED"/>
    <property type="match status" value="1"/>
</dbReference>
<sequence>MSYNLEKYKLPDLKKMAQKMGLPLRRSRSEMISDITAAFQEYEDYKKDKLDKYSRKHQLGQKGKEGTTYLVVDKHGRELAMKTFRKAKSSRTLKKEYTLQKRASEAGISPKVYDYDTVSKYIVMEKMDCHLYEIIEKQKGILHKYQQKRIVEIFSKLDECGVFHNDANICNYMMKGKDIYIIDFGFAKEIDSRLCKQLGTRRPNMKLMLLGFILKLKELGLPRESYTVLKRYVTIEDCQRFQL</sequence>
<dbReference type="GO" id="GO:0005524">
    <property type="term" value="F:ATP binding"/>
    <property type="evidence" value="ECO:0007669"/>
    <property type="project" value="InterPro"/>
</dbReference>
<protein>
    <recommendedName>
        <fullName evidence="1">Protein kinase domain-containing protein</fullName>
    </recommendedName>
</protein>
<reference evidence="2" key="1">
    <citation type="journal article" date="2020" name="Nature">
        <title>Giant virus diversity and host interactions through global metagenomics.</title>
        <authorList>
            <person name="Schulz F."/>
            <person name="Roux S."/>
            <person name="Paez-Espino D."/>
            <person name="Jungbluth S."/>
            <person name="Walsh D.A."/>
            <person name="Denef V.J."/>
            <person name="McMahon K.D."/>
            <person name="Konstantinidis K.T."/>
            <person name="Eloe-Fadrosh E.A."/>
            <person name="Kyrpides N.C."/>
            <person name="Woyke T."/>
        </authorList>
    </citation>
    <scope>NUCLEOTIDE SEQUENCE</scope>
    <source>
        <strain evidence="2">GVMAG-M-3300005589-24</strain>
    </source>
</reference>
<dbReference type="Pfam" id="PF00069">
    <property type="entry name" value="Pkinase"/>
    <property type="match status" value="1"/>
</dbReference>
<dbReference type="Gene3D" id="1.10.510.10">
    <property type="entry name" value="Transferase(Phosphotransferase) domain 1"/>
    <property type="match status" value="1"/>
</dbReference>
<name>A0A6C0EM65_9ZZZZ</name>
<dbReference type="EMBL" id="MN738876">
    <property type="protein sequence ID" value="QHT29389.1"/>
    <property type="molecule type" value="Genomic_DNA"/>
</dbReference>
<dbReference type="SUPFAM" id="SSF56112">
    <property type="entry name" value="Protein kinase-like (PK-like)"/>
    <property type="match status" value="1"/>
</dbReference>
<accession>A0A6C0EM65</accession>
<proteinExistence type="predicted"/>
<dbReference type="AlphaFoldDB" id="A0A6C0EM65"/>
<evidence type="ECO:0000313" key="2">
    <source>
        <dbReference type="EMBL" id="QHT29389.1"/>
    </source>
</evidence>
<evidence type="ECO:0000259" key="1">
    <source>
        <dbReference type="PROSITE" id="PS50011"/>
    </source>
</evidence>
<dbReference type="GO" id="GO:0004672">
    <property type="term" value="F:protein kinase activity"/>
    <property type="evidence" value="ECO:0007669"/>
    <property type="project" value="InterPro"/>
</dbReference>
<dbReference type="PROSITE" id="PS50011">
    <property type="entry name" value="PROTEIN_KINASE_DOM"/>
    <property type="match status" value="1"/>
</dbReference>
<dbReference type="InterPro" id="IPR000719">
    <property type="entry name" value="Prot_kinase_dom"/>
</dbReference>
<feature type="domain" description="Protein kinase" evidence="1">
    <location>
        <begin position="54"/>
        <end position="243"/>
    </location>
</feature>
<organism evidence="2">
    <name type="scientific">viral metagenome</name>
    <dbReference type="NCBI Taxonomy" id="1070528"/>
    <lineage>
        <taxon>unclassified sequences</taxon>
        <taxon>metagenomes</taxon>
        <taxon>organismal metagenomes</taxon>
    </lineage>
</organism>
<dbReference type="PANTHER" id="PTHR44167:SF24">
    <property type="entry name" value="SERINE_THREONINE-PROTEIN KINASE CHK2"/>
    <property type="match status" value="1"/>
</dbReference>